<proteinExistence type="predicted"/>
<feature type="domain" description="HAT C-terminal dimerisation" evidence="1">
    <location>
        <begin position="185"/>
        <end position="252"/>
    </location>
</feature>
<dbReference type="PANTHER" id="PTHR47611:SF1">
    <property type="entry name" value="CCHC-TYPE DOMAIN-CONTAINING PROTEIN"/>
    <property type="match status" value="1"/>
</dbReference>
<dbReference type="PANTHER" id="PTHR47611">
    <property type="entry name" value="HAT DIMERISATION DOMAIN, C-TERMINAL"/>
    <property type="match status" value="1"/>
</dbReference>
<evidence type="ECO:0000259" key="1">
    <source>
        <dbReference type="Pfam" id="PF05699"/>
    </source>
</evidence>
<accession>A0A9W6YQH4</accession>
<dbReference type="OrthoDB" id="107412at2759"/>
<dbReference type="Pfam" id="PF05699">
    <property type="entry name" value="Dimer_Tnp_hAT"/>
    <property type="match status" value="1"/>
</dbReference>
<dbReference type="AlphaFoldDB" id="A0A9W6YQH4"/>
<dbReference type="GO" id="GO:0046983">
    <property type="term" value="F:protein dimerization activity"/>
    <property type="evidence" value="ECO:0007669"/>
    <property type="project" value="InterPro"/>
</dbReference>
<dbReference type="InterPro" id="IPR008906">
    <property type="entry name" value="HATC_C_dom"/>
</dbReference>
<comment type="caution">
    <text evidence="2">The sequence shown here is derived from an EMBL/GenBank/DDBJ whole genome shotgun (WGS) entry which is preliminary data.</text>
</comment>
<name>A0A9W6YQH4_9STRA</name>
<organism evidence="2 3">
    <name type="scientific">Phytophthora fragariaefolia</name>
    <dbReference type="NCBI Taxonomy" id="1490495"/>
    <lineage>
        <taxon>Eukaryota</taxon>
        <taxon>Sar</taxon>
        <taxon>Stramenopiles</taxon>
        <taxon>Oomycota</taxon>
        <taxon>Peronosporomycetes</taxon>
        <taxon>Peronosporales</taxon>
        <taxon>Peronosporaceae</taxon>
        <taxon>Phytophthora</taxon>
    </lineage>
</organism>
<dbReference type="EMBL" id="BSXT01019001">
    <property type="protein sequence ID" value="GMG17328.1"/>
    <property type="molecule type" value="Genomic_DNA"/>
</dbReference>
<sequence>MVVSSTFKVGQIWLVTGNTTSLADIHVAEFLLPQQQQSNTMNVIHAIMNASDDETDTPSRQEQERPAQQCFMEFDLPQQYHSLQQQLQQTPQNLQSDQVRLQPHHELFQDAAIQTPVRSHAGYQAPHVPGLMTQSTQSHALPQPEAHARRLRVKCETEVADYFARAASIYESADDTIADTYGHDDSNDPLLWWKRRSIHFPVLSQLARKWLGCVATSVPSERAFSTAENIVSAKRSALDPDAVRDLIFIHENYADETEL</sequence>
<keyword evidence="3" id="KW-1185">Reference proteome</keyword>
<evidence type="ECO:0000313" key="2">
    <source>
        <dbReference type="EMBL" id="GMG17328.1"/>
    </source>
</evidence>
<reference evidence="2" key="1">
    <citation type="submission" date="2023-04" db="EMBL/GenBank/DDBJ databases">
        <title>Phytophthora fragariaefolia NBRC 109709.</title>
        <authorList>
            <person name="Ichikawa N."/>
            <person name="Sato H."/>
            <person name="Tonouchi N."/>
        </authorList>
    </citation>
    <scope>NUCLEOTIDE SEQUENCE</scope>
    <source>
        <strain evidence="2">NBRC 109709</strain>
    </source>
</reference>
<protein>
    <submittedName>
        <fullName evidence="2">Unnamed protein product</fullName>
    </submittedName>
</protein>
<dbReference type="Proteomes" id="UP001165121">
    <property type="component" value="Unassembled WGS sequence"/>
</dbReference>
<dbReference type="InterPro" id="IPR012337">
    <property type="entry name" value="RNaseH-like_sf"/>
</dbReference>
<dbReference type="SUPFAM" id="SSF53098">
    <property type="entry name" value="Ribonuclease H-like"/>
    <property type="match status" value="1"/>
</dbReference>
<gene>
    <name evidence="2" type="ORF">Pfra01_003010800</name>
</gene>
<evidence type="ECO:0000313" key="3">
    <source>
        <dbReference type="Proteomes" id="UP001165121"/>
    </source>
</evidence>